<accession>A0A086CHG7</accession>
<protein>
    <recommendedName>
        <fullName evidence="2">Pyridoxal phosphate homeostasis protein</fullName>
        <shortName evidence="2">PLP homeostasis protein</shortName>
    </recommendedName>
</protein>
<sequence>MKISENITRIISQVPSSVRLIAVSKQQSVEKIKEAYNSGIRDFAENRLQEALEKQEKLKKYSDISWHFIGHLQTNKAKKVLENFCWIHSVDSLKLAQHLNKIIDDISVSPHICLQVKIMSDPNKYGWSSEQLWKDLDELEKCKNLTINGLMSILPLNLSSSESLYAFQKVQNLAKDITEKSSLFLKELSMGMSNDYLLAIQKKTTMIRLGKAIFESR</sequence>
<proteinExistence type="inferred from homology"/>
<organism evidence="6 7">
    <name type="scientific">Candidatus Atelocyanobacterium thalassa isolate SIO64986</name>
    <dbReference type="NCBI Taxonomy" id="1527444"/>
    <lineage>
        <taxon>Bacteria</taxon>
        <taxon>Bacillati</taxon>
        <taxon>Cyanobacteriota</taxon>
        <taxon>Cyanophyceae</taxon>
        <taxon>Oscillatoriophycideae</taxon>
        <taxon>Chroococcales</taxon>
        <taxon>Aphanothecaceae</taxon>
        <taxon>Candidatus Atelocyanobacterium</taxon>
        <taxon>Candidatus Atelocyanobacterium thalassae</taxon>
    </lineage>
</organism>
<comment type="caution">
    <text evidence="6">The sequence shown here is derived from an EMBL/GenBank/DDBJ whole genome shotgun (WGS) entry which is preliminary data.</text>
</comment>
<evidence type="ECO:0000313" key="7">
    <source>
        <dbReference type="Proteomes" id="UP000028922"/>
    </source>
</evidence>
<dbReference type="STRING" id="1527444.ucyna2_00507"/>
<gene>
    <name evidence="6" type="ORF">ucyna2_00507</name>
</gene>
<dbReference type="AlphaFoldDB" id="A0A086CHG7"/>
<reference evidence="6 7" key="1">
    <citation type="submission" date="2014-08" db="EMBL/GenBank/DDBJ databases">
        <title>Comparative genomics reveals surprising divergence of two closely related strains of uncultivated UCYN-A cyanobacteria.</title>
        <authorList>
            <person name="Bombar D."/>
            <person name="Heller P."/>
            <person name="Sanchez-Baracaldo P."/>
            <person name="Carter B.J."/>
            <person name="Zert J.P."/>
        </authorList>
    </citation>
    <scope>NUCLEOTIDE SEQUENCE [LARGE SCALE GENOMIC DNA]</scope>
</reference>
<dbReference type="GO" id="GO:0030170">
    <property type="term" value="F:pyridoxal phosphate binding"/>
    <property type="evidence" value="ECO:0007669"/>
    <property type="project" value="UniProtKB-UniRule"/>
</dbReference>
<dbReference type="PANTHER" id="PTHR10146:SF14">
    <property type="entry name" value="PYRIDOXAL PHOSPHATE HOMEOSTASIS PROTEIN"/>
    <property type="match status" value="1"/>
</dbReference>
<comment type="similarity">
    <text evidence="2 4">Belongs to the pyridoxal phosphate-binding protein YggS/PROSC family.</text>
</comment>
<comment type="cofactor">
    <cofactor evidence="3">
        <name>pyridoxal 5'-phosphate</name>
        <dbReference type="ChEBI" id="CHEBI:597326"/>
    </cofactor>
</comment>
<dbReference type="InterPro" id="IPR011078">
    <property type="entry name" value="PyrdxlP_homeostasis"/>
</dbReference>
<feature type="domain" description="Alanine racemase N-terminal" evidence="5">
    <location>
        <begin position="3"/>
        <end position="214"/>
    </location>
</feature>
<dbReference type="PROSITE" id="PS01211">
    <property type="entry name" value="UPF0001"/>
    <property type="match status" value="1"/>
</dbReference>
<dbReference type="PATRIC" id="fig|1527444.3.peg.486"/>
<evidence type="ECO:0000259" key="5">
    <source>
        <dbReference type="Pfam" id="PF01168"/>
    </source>
</evidence>
<dbReference type="Gene3D" id="3.20.20.10">
    <property type="entry name" value="Alanine racemase"/>
    <property type="match status" value="1"/>
</dbReference>
<evidence type="ECO:0000256" key="1">
    <source>
        <dbReference type="ARBA" id="ARBA00022898"/>
    </source>
</evidence>
<dbReference type="eggNOG" id="COG0325">
    <property type="taxonomic scope" value="Bacteria"/>
</dbReference>
<dbReference type="Pfam" id="PF01168">
    <property type="entry name" value="Ala_racemase_N"/>
    <property type="match status" value="1"/>
</dbReference>
<dbReference type="SUPFAM" id="SSF51419">
    <property type="entry name" value="PLP-binding barrel"/>
    <property type="match status" value="1"/>
</dbReference>
<dbReference type="InterPro" id="IPR029066">
    <property type="entry name" value="PLP-binding_barrel"/>
</dbReference>
<evidence type="ECO:0000256" key="3">
    <source>
        <dbReference type="PIRSR" id="PIRSR004848-1"/>
    </source>
</evidence>
<evidence type="ECO:0000256" key="2">
    <source>
        <dbReference type="HAMAP-Rule" id="MF_02087"/>
    </source>
</evidence>
<dbReference type="NCBIfam" id="TIGR00044">
    <property type="entry name" value="YggS family pyridoxal phosphate-dependent enzyme"/>
    <property type="match status" value="1"/>
</dbReference>
<dbReference type="CDD" id="cd00635">
    <property type="entry name" value="PLPDE_III_YBL036c_like"/>
    <property type="match status" value="1"/>
</dbReference>
<dbReference type="PANTHER" id="PTHR10146">
    <property type="entry name" value="PROLINE SYNTHETASE CO-TRANSCRIBED BACTERIAL HOMOLOG PROTEIN"/>
    <property type="match status" value="1"/>
</dbReference>
<dbReference type="PIRSF" id="PIRSF004848">
    <property type="entry name" value="YBL036c_PLPDEIII"/>
    <property type="match status" value="1"/>
</dbReference>
<dbReference type="EMBL" id="JPSP01000004">
    <property type="protein sequence ID" value="KFF41631.1"/>
    <property type="molecule type" value="Genomic_DNA"/>
</dbReference>
<feature type="modified residue" description="N6-(pyridoxal phosphate)lysine" evidence="2 3">
    <location>
        <position position="25"/>
    </location>
</feature>
<keyword evidence="1 2" id="KW-0663">Pyridoxal phosphate</keyword>
<evidence type="ECO:0000313" key="6">
    <source>
        <dbReference type="EMBL" id="KFF41631.1"/>
    </source>
</evidence>
<dbReference type="InterPro" id="IPR001608">
    <property type="entry name" value="Ala_racemase_N"/>
</dbReference>
<dbReference type="HAMAP" id="MF_02087">
    <property type="entry name" value="PLP_homeostasis"/>
    <property type="match status" value="1"/>
</dbReference>
<dbReference type="Proteomes" id="UP000028922">
    <property type="component" value="Unassembled WGS sequence"/>
</dbReference>
<evidence type="ECO:0000256" key="4">
    <source>
        <dbReference type="RuleBase" id="RU004514"/>
    </source>
</evidence>
<name>A0A086CHG7_9CHRO</name>
<comment type="function">
    <text evidence="2">Pyridoxal 5'-phosphate (PLP)-binding protein, which is involved in PLP homeostasis.</text>
</comment>